<dbReference type="PATRIC" id="fig|1423733.4.peg.2108"/>
<reference evidence="1 2" key="1">
    <citation type="journal article" date="2015" name="Genome Announc.">
        <title>Expanding the biotechnology potential of lactobacilli through comparative genomics of 213 strains and associated genera.</title>
        <authorList>
            <person name="Sun Z."/>
            <person name="Harris H.M."/>
            <person name="McCann A."/>
            <person name="Guo C."/>
            <person name="Argimon S."/>
            <person name="Zhang W."/>
            <person name="Yang X."/>
            <person name="Jeffery I.B."/>
            <person name="Cooney J.C."/>
            <person name="Kagawa T.F."/>
            <person name="Liu W."/>
            <person name="Song Y."/>
            <person name="Salvetti E."/>
            <person name="Wrobel A."/>
            <person name="Rasinkangas P."/>
            <person name="Parkhill J."/>
            <person name="Rea M.C."/>
            <person name="O'Sullivan O."/>
            <person name="Ritari J."/>
            <person name="Douillard F.P."/>
            <person name="Paul Ross R."/>
            <person name="Yang R."/>
            <person name="Briner A.E."/>
            <person name="Felis G.E."/>
            <person name="de Vos W.M."/>
            <person name="Barrangou R."/>
            <person name="Klaenhammer T.R."/>
            <person name="Caufield P.W."/>
            <person name="Cui Y."/>
            <person name="Zhang H."/>
            <person name="O'Toole P.W."/>
        </authorList>
    </citation>
    <scope>NUCLEOTIDE SEQUENCE [LARGE SCALE GENOMIC DNA]</scope>
    <source>
        <strain evidence="1 2">DSM 20515</strain>
    </source>
</reference>
<comment type="caution">
    <text evidence="1">The sequence shown here is derived from an EMBL/GenBank/DDBJ whole genome shotgun (WGS) entry which is preliminary data.</text>
</comment>
<name>A0A0R2B8N6_SECCO</name>
<gene>
    <name evidence="1" type="ORF">FC82_GL002006</name>
</gene>
<accession>A0A0R2B8N6</accession>
<evidence type="ECO:0000313" key="2">
    <source>
        <dbReference type="Proteomes" id="UP000051845"/>
    </source>
</evidence>
<dbReference type="AlphaFoldDB" id="A0A0R2B8N6"/>
<dbReference type="RefSeq" id="WP_162260937.1">
    <property type="nucleotide sequence ID" value="NZ_AYYR01000043.1"/>
</dbReference>
<evidence type="ECO:0000313" key="1">
    <source>
        <dbReference type="EMBL" id="KRM75855.1"/>
    </source>
</evidence>
<sequence length="84" mass="9825">MLKKEANFDIFRGNSGAKTDFFETELKTWQVRCDYLLFILSRQINQPHANDVFLPAKLSFLKTSAEDKLLLKRYASGRPDHDKF</sequence>
<dbReference type="Proteomes" id="UP000051845">
    <property type="component" value="Unassembled WGS sequence"/>
</dbReference>
<proteinExistence type="predicted"/>
<organism evidence="1 2">
    <name type="scientific">Secundilactobacillus collinoides DSM 20515 = JCM 1123</name>
    <dbReference type="NCBI Taxonomy" id="1423733"/>
    <lineage>
        <taxon>Bacteria</taxon>
        <taxon>Bacillati</taxon>
        <taxon>Bacillota</taxon>
        <taxon>Bacilli</taxon>
        <taxon>Lactobacillales</taxon>
        <taxon>Lactobacillaceae</taxon>
        <taxon>Secundilactobacillus</taxon>
    </lineage>
</organism>
<dbReference type="EMBL" id="AYYR01000043">
    <property type="protein sequence ID" value="KRM75855.1"/>
    <property type="molecule type" value="Genomic_DNA"/>
</dbReference>
<protein>
    <submittedName>
        <fullName evidence="1">Uncharacterized protein</fullName>
    </submittedName>
</protein>